<keyword evidence="3 5" id="KW-0732">Signal</keyword>
<keyword evidence="4" id="KW-0472">Membrane</keyword>
<feature type="domain" description="DUF11" evidence="6">
    <location>
        <begin position="1309"/>
        <end position="1413"/>
    </location>
</feature>
<dbReference type="Pfam" id="PF01345">
    <property type="entry name" value="DUF11"/>
    <property type="match status" value="3"/>
</dbReference>
<dbReference type="Proteomes" id="UP001164706">
    <property type="component" value="Chromosome"/>
</dbReference>
<dbReference type="NCBIfam" id="TIGR01167">
    <property type="entry name" value="LPXTG_anchor"/>
    <property type="match status" value="1"/>
</dbReference>
<reference evidence="8" key="1">
    <citation type="submission" date="2022-11" db="EMBL/GenBank/DDBJ databases">
        <title>Description of Microcella daejonensis nov. sp, isolated from riverside soil.</title>
        <authorList>
            <person name="Molina K.M."/>
            <person name="Kim S.B."/>
        </authorList>
    </citation>
    <scope>NUCLEOTIDE SEQUENCE</scope>
    <source>
        <strain evidence="8">MMS21-STM12</strain>
    </source>
</reference>
<dbReference type="KEGG" id="mdb:OVN18_04415"/>
<dbReference type="InterPro" id="IPR033764">
    <property type="entry name" value="Sdr_B"/>
</dbReference>
<dbReference type="Gene3D" id="2.60.40.10">
    <property type="entry name" value="Immunoglobulins"/>
    <property type="match status" value="8"/>
</dbReference>
<dbReference type="Pfam" id="PF17210">
    <property type="entry name" value="SdrD_B"/>
    <property type="match status" value="7"/>
</dbReference>
<keyword evidence="4" id="KW-0812">Transmembrane</keyword>
<feature type="domain" description="SD-repeat containing protein B" evidence="7">
    <location>
        <begin position="1567"/>
        <end position="1655"/>
    </location>
</feature>
<evidence type="ECO:0000259" key="7">
    <source>
        <dbReference type="Pfam" id="PF17210"/>
    </source>
</evidence>
<feature type="domain" description="SD-repeat containing protein B" evidence="7">
    <location>
        <begin position="1680"/>
        <end position="1789"/>
    </location>
</feature>
<sequence length="2398" mass="242898">MPDSLRRALSALTALAVVAASLLVPSAPALAAGSPDVSLSRTVAPSTLYGDDVSVTLEATQSTGPDGYNLSFSDVIPPGATVTSSSVPVSSSIPLADGSTRVIFSNVADLLTGARASVQYAFDYPTGTYAVGAVLSGTAEAHVNSNPRVLPRFDSATGAVVPSTSTGFDDASSSTTLVPFRIEKSEPSAEAELLRGVQDHITVYSLTIVNNSVDASSGFQIVDHLPAGLEFLGCAPVDNSAAGTEEYPGAGRIGDSGFPTLTDCVEPDEAIVVEADPDGAGPLPLGVYTRVTWPDLGALAAGASRTIQYAAGIPLRENVVTGGPDATATLDDNTGALTSDEQALENHALLRGVFRGVEYTDETTETVSAEDVLVRKSVDSGAIEQNALDGWTLTIESSEYATSTGDITVTDVIPDGLEFATSVPAADGPAVDNADGTQTVTWTLPGFTARNGVSTIQYSTSTLTNYRATGGPVSANDSWTNSVDLATIATVIVAGDGSPALFSIIDASSASQSGVGVTIDKLVAERSDALIDCGTGAGLTFVESTGGFRVGDLVCWRLGATFPGALDTLQNTITDFLPAGFVFESFDYTAANTVPEVDVVFAGAPGDASVEWDLTQVDVGERFEVVVTSRVASADAVEDGDVVGNLMKMSYRNTAGDVFQLRDEADAELVRPVLGVDKSTVSVDGVVGAPVTALQAGEVVAYSVAVANTGGATAADVSVRDLLPTGIECADVSAVSDGGVCSTGDRWIEWTIPSVAVDATEAVTYSITIPATVTAGDEFTNTAGVRSYDVVANTGVVTEYVPSSNIDPALESQANSPVADDAVTVRAASTAVVKTLLTAVTESGNTAAAQAAIGEQVTFTVTATIPQGTTLHDGPRVTDTVDGRLEIIGTPTYRVAGGPEQSAVVSGQIVTAAITPDPYVNAADSGDDTVVLTITARVREAAGVTRGTTIPNSATLAYETAAGTPRTSSGDSPTVQVVEPSITMSKTNDAAAGRVVPGQLVQYSIQVSNAATANVSTAHDLVVTDDVPTDLIPVDAAGDPAADGAVLPGGGVWSSGDRTITFAIASLAPGASTTVTYPARVADPVTSDGQIVNRATTRASSLAGVVDGERTTVSPRGGAGSGYLATSSSTVRTPSLGLTKSVDAGVRTIGEIATYTLRVSIPAGIVSYDATIVDTLPTGVAFREFVSDDCAQASAACAPAVDAERITFTGAGSASTVGFSLGDIAAAPAERIVTIVYTGVVTDAVSAGATPTNSARYFVNTTNELSAPPSTVPQPADFDSVGTPATASVTVVEPRLVIDKDVVGQSADLDTRRAAPGDVLEYTLTVRNTGTSPAYDLVVTDAPDARLTGYAVVGTPSFVPVDVDPSDGTLRWSIPGPLAVGASASITYRLTVPADLDETDEVVGAEVVNTADVIAYAGVPAGSQTDGITYRTYDDVTPDVVSVELDLASIGDRVWFDVDGDGADDAGEPGIPGVGVTITFAGVDGAFGTADDEVRTTTTAADGSYLVETLPGGLFRVAVDGSTLPAGMTPSYDLDGGAATPNGSWQGTLAEGAAKRDVDFGYAGTGSIGDLVWFDRDRDGSVDAGEPGVPGVTVTLVWAGFDGDLATTADNLTSVTTTDAAGAYLVEGLPAGEYSVAVSTLPAGASVSSDPLGGTSATVTTSLGAAEQERGQDFGVVGDASLGDLVWLDRNGDGVRDADEPGIVGATLEIIGLGADGVLGGGDDAVFGVTTDADGLYSLDGLLPGDYVVTVTGGLPLAAVNSYDLDGDLDDAAGVTLGAGDERLDLDFGYDAASILGDLVWWDLDGDGAVDEGEPGLPGVGIRVLFFGADGLEGTADDLVFTTTTDADGAWAVVDVPEGSYRVSVDSGVPAGFASTYDLDGSGELADGSAEFTLDGGRLDVDFGYRGDSSIGDRVWLDLDGDGVQGDGEPGIPGASVELLWFGPDGVEGSADDVVLVTTTDGAGVYSFIGLPAGEYRVTVDESTAVAELEPTADRDGAADRTTVVSLPGATAVDDADFGFIGTGAIGSTVWLDLDGDGLRDEGEPGIPTVVVTVTWAGLDGILGNEDDAVFTTTTDADGAYLLDRLPAGSFTVALEGVPAGVVSTADPDGEGDDRSAVVLGDGEQRLDQDFGYRGDSAVGDLVWLDVDGDGVRTGNEPGIADLAVEVRHAGADGLLDTADDLVVVVRTGADGGYRVGGLPAGEVRVSYGPDALARGLVPASDLDGGPAFSTLVTLEAGEIRDDVDFVVVGSAMLDGIVFDDADGDGVRDPGELGLPGVRLDVVWQGPAGAVTISVTTDSQGRWSLEGLPAGRYTATVDRSTVAEEYRETVATGGSIDLPAFGSASVVDGFTTLALPVTGATASLAVIILLGLSLLCGGAVLVRRRRETGLQDGAVATV</sequence>
<name>A0A9E8MMQ3_9MICO</name>
<evidence type="ECO:0000256" key="4">
    <source>
        <dbReference type="SAM" id="Phobius"/>
    </source>
</evidence>
<feature type="domain" description="DUF11" evidence="6">
    <location>
        <begin position="692"/>
        <end position="789"/>
    </location>
</feature>
<dbReference type="InterPro" id="IPR026466">
    <property type="entry name" value="Fim_isopep_form_D2_dom"/>
</dbReference>
<accession>A0A9E8MMQ3</accession>
<comment type="subcellular location">
    <subcellularLocation>
        <location evidence="1">Secreted</location>
    </subcellularLocation>
</comment>
<feature type="signal peptide" evidence="5">
    <location>
        <begin position="1"/>
        <end position="31"/>
    </location>
</feature>
<dbReference type="Gene3D" id="2.60.40.740">
    <property type="match status" value="3"/>
</dbReference>
<keyword evidence="2" id="KW-0964">Secreted</keyword>
<dbReference type="InterPro" id="IPR001434">
    <property type="entry name" value="OmcB-like_DUF11"/>
</dbReference>
<evidence type="ECO:0000256" key="3">
    <source>
        <dbReference type="ARBA" id="ARBA00022729"/>
    </source>
</evidence>
<protein>
    <submittedName>
        <fullName evidence="8">Isopeptide-forming domain-containing fimbrial protein</fullName>
    </submittedName>
</protein>
<feature type="domain" description="SD-repeat containing protein B" evidence="7">
    <location>
        <begin position="1796"/>
        <end position="1890"/>
    </location>
</feature>
<dbReference type="PANTHER" id="PTHR23303">
    <property type="entry name" value="CARBOXYPEPTIDASE REGULATORY REGION-CONTAINING"/>
    <property type="match status" value="1"/>
</dbReference>
<dbReference type="NCBIfam" id="TIGR01451">
    <property type="entry name" value="B_ant_repeat"/>
    <property type="match status" value="2"/>
</dbReference>
<dbReference type="SUPFAM" id="SSF117074">
    <property type="entry name" value="Hypothetical protein PA1324"/>
    <property type="match status" value="8"/>
</dbReference>
<dbReference type="InterPro" id="IPR051417">
    <property type="entry name" value="SDr/BOS_complex"/>
</dbReference>
<feature type="domain" description="DUF11" evidence="6">
    <location>
        <begin position="989"/>
        <end position="1100"/>
    </location>
</feature>
<feature type="domain" description="SD-repeat containing protein B" evidence="7">
    <location>
        <begin position="2257"/>
        <end position="2333"/>
    </location>
</feature>
<evidence type="ECO:0000256" key="1">
    <source>
        <dbReference type="ARBA" id="ARBA00004613"/>
    </source>
</evidence>
<proteinExistence type="predicted"/>
<evidence type="ECO:0000256" key="5">
    <source>
        <dbReference type="SAM" id="SignalP"/>
    </source>
</evidence>
<dbReference type="PANTHER" id="PTHR23303:SF15">
    <property type="entry name" value="COLOSSIN-A"/>
    <property type="match status" value="1"/>
</dbReference>
<feature type="transmembrane region" description="Helical" evidence="4">
    <location>
        <begin position="2362"/>
        <end position="2382"/>
    </location>
</feature>
<keyword evidence="4" id="KW-1133">Transmembrane helix</keyword>
<feature type="domain" description="SD-repeat containing protein B" evidence="7">
    <location>
        <begin position="1448"/>
        <end position="1538"/>
    </location>
</feature>
<dbReference type="NCBIfam" id="TIGR04226">
    <property type="entry name" value="RrgB_K2N_iso_D2"/>
    <property type="match status" value="1"/>
</dbReference>
<evidence type="ECO:0000313" key="8">
    <source>
        <dbReference type="EMBL" id="WAB82259.1"/>
    </source>
</evidence>
<dbReference type="GO" id="GO:0005576">
    <property type="term" value="C:extracellular region"/>
    <property type="evidence" value="ECO:0007669"/>
    <property type="project" value="UniProtKB-SubCell"/>
</dbReference>
<dbReference type="RefSeq" id="WP_267782230.1">
    <property type="nucleotide sequence ID" value="NZ_CP113089.1"/>
</dbReference>
<evidence type="ECO:0000256" key="2">
    <source>
        <dbReference type="ARBA" id="ARBA00022525"/>
    </source>
</evidence>
<feature type="domain" description="SD-repeat containing protein B" evidence="7">
    <location>
        <begin position="2025"/>
        <end position="2114"/>
    </location>
</feature>
<evidence type="ECO:0000313" key="9">
    <source>
        <dbReference type="Proteomes" id="UP001164706"/>
    </source>
</evidence>
<feature type="domain" description="SD-repeat containing protein B" evidence="7">
    <location>
        <begin position="1910"/>
        <end position="2000"/>
    </location>
</feature>
<gene>
    <name evidence="8" type="ORF">OVN18_04415</name>
</gene>
<dbReference type="InterPro" id="IPR013783">
    <property type="entry name" value="Ig-like_fold"/>
</dbReference>
<keyword evidence="9" id="KW-1185">Reference proteome</keyword>
<dbReference type="InterPro" id="IPR047589">
    <property type="entry name" value="DUF11_rpt"/>
</dbReference>
<dbReference type="EMBL" id="CP113089">
    <property type="protein sequence ID" value="WAB82259.1"/>
    <property type="molecule type" value="Genomic_DNA"/>
</dbReference>
<evidence type="ECO:0000259" key="6">
    <source>
        <dbReference type="Pfam" id="PF01345"/>
    </source>
</evidence>
<dbReference type="GO" id="GO:0005975">
    <property type="term" value="P:carbohydrate metabolic process"/>
    <property type="evidence" value="ECO:0007669"/>
    <property type="project" value="UniProtKB-ARBA"/>
</dbReference>
<organism evidence="8 9">
    <name type="scientific">Microcella daejeonensis</name>
    <dbReference type="NCBI Taxonomy" id="2994971"/>
    <lineage>
        <taxon>Bacteria</taxon>
        <taxon>Bacillati</taxon>
        <taxon>Actinomycetota</taxon>
        <taxon>Actinomycetes</taxon>
        <taxon>Micrococcales</taxon>
        <taxon>Microbacteriaceae</taxon>
        <taxon>Microcella</taxon>
    </lineage>
</organism>
<feature type="chain" id="PRO_5038834287" evidence="5">
    <location>
        <begin position="32"/>
        <end position="2398"/>
    </location>
</feature>